<evidence type="ECO:0000313" key="1">
    <source>
        <dbReference type="EMBL" id="MBP2388597.1"/>
    </source>
</evidence>
<sequence length="150" mass="16840">MSGNLSTWAVADERVADETNDPQGVALCLWIWSGAQARMAFFADDLLEIRFKAGTTLSLSTMMEMLDYFERQASGLRAHLVIDISGLDDVEADVPPRFNRLIRNLRAAMLGSGPADQVLARFFMRKLDGDRTCAYFERRSDAVEFVLRNA</sequence>
<dbReference type="EMBL" id="JAGIOF010000004">
    <property type="protein sequence ID" value="MBP2388597.1"/>
    <property type="molecule type" value="Genomic_DNA"/>
</dbReference>
<accession>A0ABS4XJG1</accession>
<evidence type="ECO:0000313" key="2">
    <source>
        <dbReference type="Proteomes" id="UP001296993"/>
    </source>
</evidence>
<keyword evidence="2" id="KW-1185">Reference proteome</keyword>
<name>A0ABS4XJG1_9MICC</name>
<dbReference type="Proteomes" id="UP001296993">
    <property type="component" value="Unassembled WGS sequence"/>
</dbReference>
<organism evidence="1 2">
    <name type="scientific">Paeniglutamicibacter kerguelensis</name>
    <dbReference type="NCBI Taxonomy" id="254788"/>
    <lineage>
        <taxon>Bacteria</taxon>
        <taxon>Bacillati</taxon>
        <taxon>Actinomycetota</taxon>
        <taxon>Actinomycetes</taxon>
        <taxon>Micrococcales</taxon>
        <taxon>Micrococcaceae</taxon>
        <taxon>Paeniglutamicibacter</taxon>
    </lineage>
</organism>
<evidence type="ECO:0008006" key="3">
    <source>
        <dbReference type="Google" id="ProtNLM"/>
    </source>
</evidence>
<protein>
    <recommendedName>
        <fullName evidence="3">STAS/SEC14 domain-containing protein</fullName>
    </recommendedName>
</protein>
<comment type="caution">
    <text evidence="1">The sequence shown here is derived from an EMBL/GenBank/DDBJ whole genome shotgun (WGS) entry which is preliminary data.</text>
</comment>
<gene>
    <name evidence="1" type="ORF">JOF47_004170</name>
</gene>
<reference evidence="1 2" key="1">
    <citation type="submission" date="2021-03" db="EMBL/GenBank/DDBJ databases">
        <title>Sequencing the genomes of 1000 actinobacteria strains.</title>
        <authorList>
            <person name="Klenk H.-P."/>
        </authorList>
    </citation>
    <scope>NUCLEOTIDE SEQUENCE [LARGE SCALE GENOMIC DNA]</scope>
    <source>
        <strain evidence="1 2">DSM 15797</strain>
    </source>
</reference>
<proteinExistence type="predicted"/>